<dbReference type="Proteomes" id="UP000004995">
    <property type="component" value="Unassembled WGS sequence"/>
</dbReference>
<dbReference type="HOGENOM" id="CLU_3176322_0_0_1"/>
<reference evidence="1" key="2">
    <citation type="submission" date="2018-08" db="UniProtKB">
        <authorList>
            <consortium name="EnsemblPlants"/>
        </authorList>
    </citation>
    <scope>IDENTIFICATION</scope>
    <source>
        <strain evidence="1">Yugu1</strain>
    </source>
</reference>
<reference evidence="2" key="1">
    <citation type="journal article" date="2012" name="Nat. Biotechnol.">
        <title>Reference genome sequence of the model plant Setaria.</title>
        <authorList>
            <person name="Bennetzen J.L."/>
            <person name="Schmutz J."/>
            <person name="Wang H."/>
            <person name="Percifield R."/>
            <person name="Hawkins J."/>
            <person name="Pontaroli A.C."/>
            <person name="Estep M."/>
            <person name="Feng L."/>
            <person name="Vaughn J.N."/>
            <person name="Grimwood J."/>
            <person name="Jenkins J."/>
            <person name="Barry K."/>
            <person name="Lindquist E."/>
            <person name="Hellsten U."/>
            <person name="Deshpande S."/>
            <person name="Wang X."/>
            <person name="Wu X."/>
            <person name="Mitros T."/>
            <person name="Triplett J."/>
            <person name="Yang X."/>
            <person name="Ye C.Y."/>
            <person name="Mauro-Herrera M."/>
            <person name="Wang L."/>
            <person name="Li P."/>
            <person name="Sharma M."/>
            <person name="Sharma R."/>
            <person name="Ronald P.C."/>
            <person name="Panaud O."/>
            <person name="Kellogg E.A."/>
            <person name="Brutnell T.P."/>
            <person name="Doust A.N."/>
            <person name="Tuskan G.A."/>
            <person name="Rokhsar D."/>
            <person name="Devos K.M."/>
        </authorList>
    </citation>
    <scope>NUCLEOTIDE SEQUENCE [LARGE SCALE GENOMIC DNA]</scope>
    <source>
        <strain evidence="2">cv. Yugu1</strain>
    </source>
</reference>
<keyword evidence="2" id="KW-1185">Reference proteome</keyword>
<organism evidence="1 2">
    <name type="scientific">Setaria italica</name>
    <name type="common">Foxtail millet</name>
    <name type="synonym">Panicum italicum</name>
    <dbReference type="NCBI Taxonomy" id="4555"/>
    <lineage>
        <taxon>Eukaryota</taxon>
        <taxon>Viridiplantae</taxon>
        <taxon>Streptophyta</taxon>
        <taxon>Embryophyta</taxon>
        <taxon>Tracheophyta</taxon>
        <taxon>Spermatophyta</taxon>
        <taxon>Magnoliopsida</taxon>
        <taxon>Liliopsida</taxon>
        <taxon>Poales</taxon>
        <taxon>Poaceae</taxon>
        <taxon>PACMAD clade</taxon>
        <taxon>Panicoideae</taxon>
        <taxon>Panicodae</taxon>
        <taxon>Paniceae</taxon>
        <taxon>Cenchrinae</taxon>
        <taxon>Setaria</taxon>
    </lineage>
</organism>
<dbReference type="EnsemblPlants" id="KQL13465">
    <property type="protein sequence ID" value="KQL13465"/>
    <property type="gene ID" value="SETIT_025784mg"/>
</dbReference>
<name>K3ZGT2_SETIT</name>
<sequence length="47" mass="4832">MIPSCLATPPTSLIGWPAVQPTSPLHLGVNTVGPYSNSTQSTSDPNP</sequence>
<dbReference type="AlphaFoldDB" id="K3ZGT2"/>
<protein>
    <submittedName>
        <fullName evidence="1">Uncharacterized protein</fullName>
    </submittedName>
</protein>
<proteinExistence type="predicted"/>
<dbReference type="EMBL" id="AGNK02001453">
    <property type="status" value="NOT_ANNOTATED_CDS"/>
    <property type="molecule type" value="Genomic_DNA"/>
</dbReference>
<evidence type="ECO:0000313" key="2">
    <source>
        <dbReference type="Proteomes" id="UP000004995"/>
    </source>
</evidence>
<accession>K3ZGT2</accession>
<evidence type="ECO:0000313" key="1">
    <source>
        <dbReference type="EnsemblPlants" id="KQL13465"/>
    </source>
</evidence>
<dbReference type="Gramene" id="KQL13465">
    <property type="protein sequence ID" value="KQL13465"/>
    <property type="gene ID" value="SETIT_025784mg"/>
</dbReference>
<dbReference type="InParanoid" id="K3ZGT2"/>